<evidence type="ECO:0000256" key="3">
    <source>
        <dbReference type="ARBA" id="ARBA00022553"/>
    </source>
</evidence>
<dbReference type="Pfam" id="PF00512">
    <property type="entry name" value="HisKA"/>
    <property type="match status" value="1"/>
</dbReference>
<keyword evidence="7" id="KW-0808">Transferase</keyword>
<keyword evidence="7" id="KW-0418">Kinase</keyword>
<evidence type="ECO:0000256" key="5">
    <source>
        <dbReference type="SAM" id="Phobius"/>
    </source>
</evidence>
<name>A0AAU9BZI1_9GAMM</name>
<dbReference type="InterPro" id="IPR036097">
    <property type="entry name" value="HisK_dim/P_sf"/>
</dbReference>
<dbReference type="SUPFAM" id="SSF55874">
    <property type="entry name" value="ATPase domain of HSP90 chaperone/DNA topoisomerase II/histidine kinase"/>
    <property type="match status" value="1"/>
</dbReference>
<keyword evidence="3" id="KW-0597">Phosphoprotein</keyword>
<dbReference type="Gene3D" id="3.30.565.10">
    <property type="entry name" value="Histidine kinase-like ATPase, C-terminal domain"/>
    <property type="match status" value="1"/>
</dbReference>
<dbReference type="InterPro" id="IPR003594">
    <property type="entry name" value="HATPase_dom"/>
</dbReference>
<feature type="coiled-coil region" evidence="4">
    <location>
        <begin position="237"/>
        <end position="279"/>
    </location>
</feature>
<dbReference type="PANTHER" id="PTHR43065:SF42">
    <property type="entry name" value="TWO-COMPONENT SENSOR PPRA"/>
    <property type="match status" value="1"/>
</dbReference>
<evidence type="ECO:0000256" key="1">
    <source>
        <dbReference type="ARBA" id="ARBA00000085"/>
    </source>
</evidence>
<dbReference type="EC" id="2.7.13.3" evidence="2"/>
<dbReference type="SUPFAM" id="SSF47384">
    <property type="entry name" value="Homodimeric domain of signal transducing histidine kinase"/>
    <property type="match status" value="1"/>
</dbReference>
<dbReference type="SMART" id="SM00387">
    <property type="entry name" value="HATPase_c"/>
    <property type="match status" value="1"/>
</dbReference>
<dbReference type="EMBL" id="AP024714">
    <property type="protein sequence ID" value="BCX81775.1"/>
    <property type="molecule type" value="Genomic_DNA"/>
</dbReference>
<evidence type="ECO:0000256" key="4">
    <source>
        <dbReference type="SAM" id="Coils"/>
    </source>
</evidence>
<dbReference type="Pfam" id="PF19443">
    <property type="entry name" value="DAHL"/>
    <property type="match status" value="1"/>
</dbReference>
<gene>
    <name evidence="7" type="ORF">MIT9_P1355</name>
</gene>
<dbReference type="InterPro" id="IPR005467">
    <property type="entry name" value="His_kinase_dom"/>
</dbReference>
<feature type="transmembrane region" description="Helical" evidence="5">
    <location>
        <begin position="227"/>
        <end position="245"/>
    </location>
</feature>
<dbReference type="InterPro" id="IPR004358">
    <property type="entry name" value="Sig_transdc_His_kin-like_C"/>
</dbReference>
<comment type="catalytic activity">
    <reaction evidence="1">
        <text>ATP + protein L-histidine = ADP + protein N-phospho-L-histidine.</text>
        <dbReference type="EC" id="2.7.13.3"/>
    </reaction>
</comment>
<evidence type="ECO:0000313" key="8">
    <source>
        <dbReference type="Proteomes" id="UP001321825"/>
    </source>
</evidence>
<protein>
    <recommendedName>
        <fullName evidence="2">histidine kinase</fullName>
        <ecNumber evidence="2">2.7.13.3</ecNumber>
    </recommendedName>
</protein>
<dbReference type="GO" id="GO:0000155">
    <property type="term" value="F:phosphorelay sensor kinase activity"/>
    <property type="evidence" value="ECO:0007669"/>
    <property type="project" value="InterPro"/>
</dbReference>
<accession>A0AAU9BZI1</accession>
<dbReference type="AlphaFoldDB" id="A0AAU9BZI1"/>
<keyword evidence="5" id="KW-0472">Membrane</keyword>
<feature type="domain" description="Histidine kinase" evidence="6">
    <location>
        <begin position="283"/>
        <end position="492"/>
    </location>
</feature>
<dbReference type="PANTHER" id="PTHR43065">
    <property type="entry name" value="SENSOR HISTIDINE KINASE"/>
    <property type="match status" value="1"/>
</dbReference>
<dbReference type="CDD" id="cd00075">
    <property type="entry name" value="HATPase"/>
    <property type="match status" value="1"/>
</dbReference>
<dbReference type="CDD" id="cd00082">
    <property type="entry name" value="HisKA"/>
    <property type="match status" value="1"/>
</dbReference>
<evidence type="ECO:0000259" key="6">
    <source>
        <dbReference type="PROSITE" id="PS50109"/>
    </source>
</evidence>
<keyword evidence="8" id="KW-1185">Reference proteome</keyword>
<dbReference type="Pfam" id="PF02518">
    <property type="entry name" value="HATPase_c"/>
    <property type="match status" value="1"/>
</dbReference>
<proteinExistence type="predicted"/>
<keyword evidence="4" id="KW-0175">Coiled coil</keyword>
<dbReference type="PRINTS" id="PR00344">
    <property type="entry name" value="BCTRLSENSOR"/>
</dbReference>
<dbReference type="RefSeq" id="WP_317704204.1">
    <property type="nucleotide sequence ID" value="NZ_AP024714.1"/>
</dbReference>
<dbReference type="InterPro" id="IPR036890">
    <property type="entry name" value="HATPase_C_sf"/>
</dbReference>
<dbReference type="SMART" id="SM00388">
    <property type="entry name" value="HisKA"/>
    <property type="match status" value="1"/>
</dbReference>
<keyword evidence="5" id="KW-0812">Transmembrane</keyword>
<dbReference type="Gene3D" id="1.10.287.130">
    <property type="match status" value="1"/>
</dbReference>
<dbReference type="InterPro" id="IPR003661">
    <property type="entry name" value="HisK_dim/P_dom"/>
</dbReference>
<dbReference type="KEGG" id="mcau:MIT9_P1355"/>
<sequence>MTPIRGALILAAVLAVLTGLYRYADIEATGAARFASALTALRLHDAELNRDLLRLHAGDLLHYDSVNAAVEAIEKDLRSLSDHAGPLRPQVAALARLARHKAILLERFKSAHALVRNSLAYFLHLQETLSADHPAVPSLGAAMLRFVRRPAQKNRRTLEELLARLPAREPFTPLRNHTRLLLRLLPKQQRLLGELLNTPLGATATRLAVVHEAALARLQRRADGFRLALYMAAAVFFVQLTLALIRLQRANRRLRQEMRQRLEAERQLLQAQKMEALGSFASGIAHDFNNLLAGVRGYLVLAREQLAAGERPEGALERIDTIVGRGQEMIQRLLQFARPRSDRSVQFDPSQVVEEALGFVRPTLPKAVSLRFANRLPEDRRVRGRPGEWQQVVVNLVRNAADAVGNQGHIEVLLDEAENGVRLRVRDDGGGIEPERLATLFDPFASGKPVGLGTGLGLTIVRRIVEGHGGRIEVDSQPGQGTCFTVNFPGTPLQR</sequence>
<organism evidence="7 8">
    <name type="scientific">Methylomarinovum caldicuralii</name>
    <dbReference type="NCBI Taxonomy" id="438856"/>
    <lineage>
        <taxon>Bacteria</taxon>
        <taxon>Pseudomonadati</taxon>
        <taxon>Pseudomonadota</taxon>
        <taxon>Gammaproteobacteria</taxon>
        <taxon>Methylococcales</taxon>
        <taxon>Methylothermaceae</taxon>
        <taxon>Methylomarinovum</taxon>
    </lineage>
</organism>
<keyword evidence="5" id="KW-1133">Transmembrane helix</keyword>
<evidence type="ECO:0000313" key="7">
    <source>
        <dbReference type="EMBL" id="BCX81775.1"/>
    </source>
</evidence>
<reference evidence="8" key="1">
    <citation type="journal article" date="2024" name="Int. J. Syst. Evol. Microbiol.">
        <title>Methylomarinovum tepidoasis sp. nov., a moderately thermophilic methanotroph of the family Methylothermaceae isolated from a deep-sea hydrothermal field.</title>
        <authorList>
            <person name="Hirayama H."/>
            <person name="Takaki Y."/>
            <person name="Abe M."/>
            <person name="Miyazaki M."/>
            <person name="Uematsu K."/>
            <person name="Matsui Y."/>
            <person name="Takai K."/>
        </authorList>
    </citation>
    <scope>NUCLEOTIDE SEQUENCE [LARGE SCALE GENOMIC DNA]</scope>
    <source>
        <strain evidence="8">IT-9</strain>
    </source>
</reference>
<dbReference type="PROSITE" id="PS50109">
    <property type="entry name" value="HIS_KIN"/>
    <property type="match status" value="1"/>
</dbReference>
<evidence type="ECO:0000256" key="2">
    <source>
        <dbReference type="ARBA" id="ARBA00012438"/>
    </source>
</evidence>
<dbReference type="Proteomes" id="UP001321825">
    <property type="component" value="Chromosome"/>
</dbReference>
<dbReference type="InterPro" id="IPR045812">
    <property type="entry name" value="DAHL"/>
</dbReference>